<feature type="transmembrane region" description="Helical" evidence="7">
    <location>
        <begin position="21"/>
        <end position="42"/>
    </location>
</feature>
<dbReference type="AlphaFoldDB" id="A0AAU9CZA1"/>
<evidence type="ECO:0000313" key="11">
    <source>
        <dbReference type="Proteomes" id="UP001321804"/>
    </source>
</evidence>
<organism evidence="10 11">
    <name type="scientific">Xylocopilactobacillus apis</name>
    <dbReference type="NCBI Taxonomy" id="2932183"/>
    <lineage>
        <taxon>Bacteria</taxon>
        <taxon>Bacillati</taxon>
        <taxon>Bacillota</taxon>
        <taxon>Bacilli</taxon>
        <taxon>Lactobacillales</taxon>
        <taxon>Lactobacillaceae</taxon>
        <taxon>Xylocopilactobacillus</taxon>
    </lineage>
</organism>
<evidence type="ECO:0000256" key="2">
    <source>
        <dbReference type="ARBA" id="ARBA00022475"/>
    </source>
</evidence>
<feature type="domain" description="ABC3 transporter permease C-terminal" evidence="8">
    <location>
        <begin position="274"/>
        <end position="386"/>
    </location>
</feature>
<dbReference type="Pfam" id="PF02687">
    <property type="entry name" value="FtsX"/>
    <property type="match status" value="1"/>
</dbReference>
<accession>A0AAU9CZA1</accession>
<reference evidence="10 11" key="1">
    <citation type="journal article" date="2023" name="Microbiol. Spectr.">
        <title>Symbiosis of Carpenter Bees with Uncharacterized Lactic Acid Bacteria Showing NAD Auxotrophy.</title>
        <authorList>
            <person name="Kawasaki S."/>
            <person name="Ozawa K."/>
            <person name="Mori T."/>
            <person name="Yamamoto A."/>
            <person name="Ito M."/>
            <person name="Ohkuma M."/>
            <person name="Sakamoto M."/>
            <person name="Matsutani M."/>
        </authorList>
    </citation>
    <scope>NUCLEOTIDE SEQUENCE [LARGE SCALE GENOMIC DNA]</scope>
    <source>
        <strain evidence="10 11">KimC2</strain>
    </source>
</reference>
<name>A0AAU9CZA1_9LACO</name>
<evidence type="ECO:0000256" key="1">
    <source>
        <dbReference type="ARBA" id="ARBA00004651"/>
    </source>
</evidence>
<dbReference type="PANTHER" id="PTHR30572:SF4">
    <property type="entry name" value="ABC TRANSPORTER PERMEASE YTRF"/>
    <property type="match status" value="1"/>
</dbReference>
<keyword evidence="3 7" id="KW-0812">Transmembrane</keyword>
<evidence type="ECO:0000256" key="5">
    <source>
        <dbReference type="ARBA" id="ARBA00023136"/>
    </source>
</evidence>
<dbReference type="InterPro" id="IPR003838">
    <property type="entry name" value="ABC3_permease_C"/>
</dbReference>
<dbReference type="InterPro" id="IPR050250">
    <property type="entry name" value="Macrolide_Exporter_MacB"/>
</dbReference>
<proteinExistence type="inferred from homology"/>
<dbReference type="GO" id="GO:0022857">
    <property type="term" value="F:transmembrane transporter activity"/>
    <property type="evidence" value="ECO:0007669"/>
    <property type="project" value="TreeGrafter"/>
</dbReference>
<dbReference type="Proteomes" id="UP001321804">
    <property type="component" value="Chromosome"/>
</dbReference>
<dbReference type="RefSeq" id="WP_317696982.1">
    <property type="nucleotide sequence ID" value="NZ_AP026801.1"/>
</dbReference>
<dbReference type="GO" id="GO:0005886">
    <property type="term" value="C:plasma membrane"/>
    <property type="evidence" value="ECO:0007669"/>
    <property type="project" value="UniProtKB-SubCell"/>
</dbReference>
<dbReference type="PANTHER" id="PTHR30572">
    <property type="entry name" value="MEMBRANE COMPONENT OF TRANSPORTER-RELATED"/>
    <property type="match status" value="1"/>
</dbReference>
<feature type="transmembrane region" description="Helical" evidence="7">
    <location>
        <begin position="319"/>
        <end position="338"/>
    </location>
</feature>
<evidence type="ECO:0000256" key="3">
    <source>
        <dbReference type="ARBA" id="ARBA00022692"/>
    </source>
</evidence>
<evidence type="ECO:0000259" key="8">
    <source>
        <dbReference type="Pfam" id="PF02687"/>
    </source>
</evidence>
<keyword evidence="2" id="KW-1003">Cell membrane</keyword>
<comment type="similarity">
    <text evidence="6">Belongs to the ABC-4 integral membrane protein family.</text>
</comment>
<sequence length="392" mass="43261">MRISISIETAIKAILKNKRRSFLTVIGIIVGIAAVITIVTVGRGYEKYSVKQLLDSDDIKNNEIAIKFSPEDSDNFAKSSFSYFNQYDLDLVRSVKGVSAVKYAVEKPDRVYREQSVDGQSKRLRLVKGAGEAVQFGKNLSSADLGNKVVTVSERLAKEQFPNLKTSEVVGKTLEISNEAFLIKGVFPSDFTTMTQIEMNNTTYNHFFPGANQKNIQITVPSEENITTVAGNVVKKLSKQGSMKNLGMYEFPNSSAMTDKISSNLRMLTWLVSFIAGISLFISGVGVMNMVYTSISERVKEIGIRRALGATGKSIQSQFLLEGLILTLFGGFVGYIFGELFAFMTSRFMEIDFTFDPFVAVLAMGISMLVGLVFSYIPSKNAAQKNVVDLIK</sequence>
<evidence type="ECO:0000313" key="10">
    <source>
        <dbReference type="EMBL" id="BDR55556.1"/>
    </source>
</evidence>
<evidence type="ECO:0000256" key="6">
    <source>
        <dbReference type="ARBA" id="ARBA00038076"/>
    </source>
</evidence>
<evidence type="ECO:0000259" key="9">
    <source>
        <dbReference type="Pfam" id="PF12704"/>
    </source>
</evidence>
<protein>
    <submittedName>
        <fullName evidence="10">Permease</fullName>
    </submittedName>
</protein>
<feature type="transmembrane region" description="Helical" evidence="7">
    <location>
        <begin position="267"/>
        <end position="292"/>
    </location>
</feature>
<evidence type="ECO:0000256" key="4">
    <source>
        <dbReference type="ARBA" id="ARBA00022989"/>
    </source>
</evidence>
<comment type="subcellular location">
    <subcellularLocation>
        <location evidence="1">Cell membrane</location>
        <topology evidence="1">Multi-pass membrane protein</topology>
    </subcellularLocation>
</comment>
<dbReference type="KEGG" id="xak:KIMC2_01180"/>
<keyword evidence="11" id="KW-1185">Reference proteome</keyword>
<dbReference type="InterPro" id="IPR025857">
    <property type="entry name" value="MacB_PCD"/>
</dbReference>
<feature type="transmembrane region" description="Helical" evidence="7">
    <location>
        <begin position="358"/>
        <end position="377"/>
    </location>
</feature>
<keyword evidence="4 7" id="KW-1133">Transmembrane helix</keyword>
<keyword evidence="5 7" id="KW-0472">Membrane</keyword>
<dbReference type="EMBL" id="AP026801">
    <property type="protein sequence ID" value="BDR55556.1"/>
    <property type="molecule type" value="Genomic_DNA"/>
</dbReference>
<dbReference type="Pfam" id="PF12704">
    <property type="entry name" value="MacB_PCD"/>
    <property type="match status" value="1"/>
</dbReference>
<feature type="domain" description="MacB-like periplasmic core" evidence="9">
    <location>
        <begin position="21"/>
        <end position="232"/>
    </location>
</feature>
<gene>
    <name evidence="10" type="ORF">KIMC2_01180</name>
</gene>
<evidence type="ECO:0000256" key="7">
    <source>
        <dbReference type="SAM" id="Phobius"/>
    </source>
</evidence>